<dbReference type="InterPro" id="IPR008136">
    <property type="entry name" value="CinA_C"/>
</dbReference>
<feature type="domain" description="CinA C-terminal" evidence="1">
    <location>
        <begin position="11"/>
        <end position="164"/>
    </location>
</feature>
<keyword evidence="3" id="KW-1185">Reference proteome</keyword>
<evidence type="ECO:0000313" key="2">
    <source>
        <dbReference type="EMBL" id="MBW0145122.1"/>
    </source>
</evidence>
<evidence type="ECO:0000313" key="3">
    <source>
        <dbReference type="Proteomes" id="UP000698028"/>
    </source>
</evidence>
<dbReference type="EMBL" id="JAHVAH010000001">
    <property type="protein sequence ID" value="MBW0145122.1"/>
    <property type="molecule type" value="Genomic_DNA"/>
</dbReference>
<dbReference type="Proteomes" id="UP000698028">
    <property type="component" value="Unassembled WGS sequence"/>
</dbReference>
<dbReference type="NCBIfam" id="TIGR00199">
    <property type="entry name" value="PncC_domain"/>
    <property type="match status" value="1"/>
</dbReference>
<proteinExistence type="predicted"/>
<organism evidence="2 3">
    <name type="scientific">Sphingomicrobium clamense</name>
    <dbReference type="NCBI Taxonomy" id="2851013"/>
    <lineage>
        <taxon>Bacteria</taxon>
        <taxon>Pseudomonadati</taxon>
        <taxon>Pseudomonadota</taxon>
        <taxon>Alphaproteobacteria</taxon>
        <taxon>Sphingomonadales</taxon>
        <taxon>Sphingomonadaceae</taxon>
        <taxon>Sphingomicrobium</taxon>
    </lineage>
</organism>
<protein>
    <submittedName>
        <fullName evidence="2">CinA family protein</fullName>
    </submittedName>
</protein>
<gene>
    <name evidence="2" type="ORF">KTQ36_07415</name>
</gene>
<sequence length="165" mass="17017">MSLVPQKLFDLAGKVLDANRDAGRRIVTAESCTGGIVAAALTEHAGSSDVVQAGFVTYANQAKSQMLLIPEAMIVAQGAVSENIALAMAKGALDKVKTADVAVAITGIAGPGGGTFDKPVGTVWIAKALRRGDVAEAHLHQFDKNGSREEIRLQAASAALELLLP</sequence>
<name>A0ABS6V6D4_9SPHN</name>
<accession>A0ABS6V6D4</accession>
<reference evidence="2 3" key="1">
    <citation type="submission" date="2021-07" db="EMBL/GenBank/DDBJ databases">
        <title>The draft genome sequence of Sphingomicrobium sp. B8.</title>
        <authorList>
            <person name="Mu L."/>
        </authorList>
    </citation>
    <scope>NUCLEOTIDE SEQUENCE [LARGE SCALE GENOMIC DNA]</scope>
    <source>
        <strain evidence="2 3">B8</strain>
    </source>
</reference>
<dbReference type="Pfam" id="PF02464">
    <property type="entry name" value="CinA"/>
    <property type="match status" value="1"/>
</dbReference>
<dbReference type="RefSeq" id="WP_218633055.1">
    <property type="nucleotide sequence ID" value="NZ_JAHVAH010000001.1"/>
</dbReference>
<evidence type="ECO:0000259" key="1">
    <source>
        <dbReference type="Pfam" id="PF02464"/>
    </source>
</evidence>
<comment type="caution">
    <text evidence="2">The sequence shown here is derived from an EMBL/GenBank/DDBJ whole genome shotgun (WGS) entry which is preliminary data.</text>
</comment>